<dbReference type="EMBL" id="MU858295">
    <property type="protein sequence ID" value="KAK4207436.1"/>
    <property type="molecule type" value="Genomic_DNA"/>
</dbReference>
<comment type="caution">
    <text evidence="2">The sequence shown here is derived from an EMBL/GenBank/DDBJ whole genome shotgun (WGS) entry which is preliminary data.</text>
</comment>
<gene>
    <name evidence="2" type="ORF">QBC37DRAFT_433436</name>
</gene>
<dbReference type="Proteomes" id="UP001301769">
    <property type="component" value="Unassembled WGS sequence"/>
</dbReference>
<protein>
    <submittedName>
        <fullName evidence="2">Uncharacterized protein</fullName>
    </submittedName>
</protein>
<sequence length="295" mass="32740">MSTHTAQRLAQDESDALLNSPSRESVDEEYPAVSNGNGTPNFNIPSLSDEGETALDLSTLYSIFDAKRAQAEYYTAHYLQWHNKVTNFPGSLTPVSPEEDSSAGKTLEEVRRKVTRDKAYSYLQGMETILAYITNLRMSALHRPNHPVRPSCATATVPPMAAMWTTGCAITALTVPTKLTAGISAVGAAAGAVCLTLTGPSAWKCYRRYSQDKKFEDIVSLVRKIRCNFQKLVFEDDDDDEAEYEFVESSNLEHVVDIGDEIDTKTVEVLKDEKRFAFLEGEIERLREIIGARSP</sequence>
<keyword evidence="3" id="KW-1185">Reference proteome</keyword>
<proteinExistence type="predicted"/>
<accession>A0AAN6XXD8</accession>
<organism evidence="2 3">
    <name type="scientific">Rhypophila decipiens</name>
    <dbReference type="NCBI Taxonomy" id="261697"/>
    <lineage>
        <taxon>Eukaryota</taxon>
        <taxon>Fungi</taxon>
        <taxon>Dikarya</taxon>
        <taxon>Ascomycota</taxon>
        <taxon>Pezizomycotina</taxon>
        <taxon>Sordariomycetes</taxon>
        <taxon>Sordariomycetidae</taxon>
        <taxon>Sordariales</taxon>
        <taxon>Naviculisporaceae</taxon>
        <taxon>Rhypophila</taxon>
    </lineage>
</organism>
<evidence type="ECO:0000313" key="2">
    <source>
        <dbReference type="EMBL" id="KAK4207436.1"/>
    </source>
</evidence>
<evidence type="ECO:0000256" key="1">
    <source>
        <dbReference type="SAM" id="MobiDB-lite"/>
    </source>
</evidence>
<reference evidence="2" key="1">
    <citation type="journal article" date="2023" name="Mol. Phylogenet. Evol.">
        <title>Genome-scale phylogeny and comparative genomics of the fungal order Sordariales.</title>
        <authorList>
            <person name="Hensen N."/>
            <person name="Bonometti L."/>
            <person name="Westerberg I."/>
            <person name="Brannstrom I.O."/>
            <person name="Guillou S."/>
            <person name="Cros-Aarteil S."/>
            <person name="Calhoun S."/>
            <person name="Haridas S."/>
            <person name="Kuo A."/>
            <person name="Mondo S."/>
            <person name="Pangilinan J."/>
            <person name="Riley R."/>
            <person name="LaButti K."/>
            <person name="Andreopoulos B."/>
            <person name="Lipzen A."/>
            <person name="Chen C."/>
            <person name="Yan M."/>
            <person name="Daum C."/>
            <person name="Ng V."/>
            <person name="Clum A."/>
            <person name="Steindorff A."/>
            <person name="Ohm R.A."/>
            <person name="Martin F."/>
            <person name="Silar P."/>
            <person name="Natvig D.O."/>
            <person name="Lalanne C."/>
            <person name="Gautier V."/>
            <person name="Ament-Velasquez S.L."/>
            <person name="Kruys A."/>
            <person name="Hutchinson M.I."/>
            <person name="Powell A.J."/>
            <person name="Barry K."/>
            <person name="Miller A.N."/>
            <person name="Grigoriev I.V."/>
            <person name="Debuchy R."/>
            <person name="Gladieux P."/>
            <person name="Hiltunen Thoren M."/>
            <person name="Johannesson H."/>
        </authorList>
    </citation>
    <scope>NUCLEOTIDE SEQUENCE</scope>
    <source>
        <strain evidence="2">PSN293</strain>
    </source>
</reference>
<evidence type="ECO:0000313" key="3">
    <source>
        <dbReference type="Proteomes" id="UP001301769"/>
    </source>
</evidence>
<name>A0AAN6XXD8_9PEZI</name>
<feature type="region of interest" description="Disordered" evidence="1">
    <location>
        <begin position="1"/>
        <end position="47"/>
    </location>
</feature>
<reference evidence="2" key="2">
    <citation type="submission" date="2023-05" db="EMBL/GenBank/DDBJ databases">
        <authorList>
            <consortium name="Lawrence Berkeley National Laboratory"/>
            <person name="Steindorff A."/>
            <person name="Hensen N."/>
            <person name="Bonometti L."/>
            <person name="Westerberg I."/>
            <person name="Brannstrom I.O."/>
            <person name="Guillou S."/>
            <person name="Cros-Aarteil S."/>
            <person name="Calhoun S."/>
            <person name="Haridas S."/>
            <person name="Kuo A."/>
            <person name="Mondo S."/>
            <person name="Pangilinan J."/>
            <person name="Riley R."/>
            <person name="Labutti K."/>
            <person name="Andreopoulos B."/>
            <person name="Lipzen A."/>
            <person name="Chen C."/>
            <person name="Yanf M."/>
            <person name="Daum C."/>
            <person name="Ng V."/>
            <person name="Clum A."/>
            <person name="Ohm R."/>
            <person name="Martin F."/>
            <person name="Silar P."/>
            <person name="Natvig D."/>
            <person name="Lalanne C."/>
            <person name="Gautier V."/>
            <person name="Ament-Velasquez S.L."/>
            <person name="Kruys A."/>
            <person name="Hutchinson M.I."/>
            <person name="Powell A.J."/>
            <person name="Barry K."/>
            <person name="Miller A.N."/>
            <person name="Grigoriev I.V."/>
            <person name="Debuchy R."/>
            <person name="Gladieux P."/>
            <person name="Thoren M.H."/>
            <person name="Johannesson H."/>
        </authorList>
    </citation>
    <scope>NUCLEOTIDE SEQUENCE</scope>
    <source>
        <strain evidence="2">PSN293</strain>
    </source>
</reference>
<dbReference type="AlphaFoldDB" id="A0AAN6XXD8"/>
<feature type="compositionally biased region" description="Polar residues" evidence="1">
    <location>
        <begin position="34"/>
        <end position="46"/>
    </location>
</feature>